<dbReference type="InterPro" id="IPR051573">
    <property type="entry name" value="Ankyrin-SOCS_box_domain"/>
</dbReference>
<dbReference type="AlphaFoldDB" id="Q10DZ1"/>
<reference evidence="6" key="1">
    <citation type="journal article" date="2005" name="Genome Res.">
        <title>Sequence, annotation, and analysis of synteny between rice chromosome 3 and diverged grass species.</title>
        <authorList>
            <consortium name="Rice Chromosome 3 Sequencing Consortium"/>
            <person name="Buell C.R."/>
            <person name="Yuan Q."/>
            <person name="Ouyang S."/>
            <person name="Liu J."/>
            <person name="Zhu W."/>
            <person name="Wang A."/>
            <person name="Maiti R."/>
            <person name="Haas B."/>
            <person name="Wortman J."/>
            <person name="Pertea M."/>
            <person name="Jones K.M."/>
            <person name="Kim M."/>
            <person name="Overton L."/>
            <person name="Tsitrin T."/>
            <person name="Fadrosh D."/>
            <person name="Bera J."/>
            <person name="Weaver B."/>
            <person name="Jin S."/>
            <person name="Johri S."/>
            <person name="Reardon M."/>
            <person name="Webb K."/>
            <person name="Hill J."/>
            <person name="Moffat K."/>
            <person name="Tallon L."/>
            <person name="Van Aken S."/>
            <person name="Lewis M."/>
            <person name="Utterback T."/>
            <person name="Feldblyum T."/>
            <person name="Zismann V."/>
            <person name="Iobst S."/>
            <person name="Hsiao J."/>
            <person name="de Vazeille A.R."/>
            <person name="Salzberg S.L."/>
            <person name="White O."/>
            <person name="Fraser C."/>
            <person name="Yu Y."/>
            <person name="Kim H."/>
            <person name="Rambo T."/>
            <person name="Currie J."/>
            <person name="Collura K."/>
            <person name="Kernodle-Thompson S."/>
            <person name="Wei F."/>
            <person name="Kudrna K."/>
            <person name="Ammiraju J.S."/>
            <person name="Luo M."/>
            <person name="Goicoechea J.L."/>
            <person name="Wing R.A."/>
            <person name="Henry D."/>
            <person name="Oates R."/>
            <person name="Palmer M."/>
            <person name="Pries G."/>
            <person name="Saski C."/>
            <person name="Simmons J."/>
            <person name="Soderlund C."/>
            <person name="Nelson W."/>
            <person name="de la Bastide M."/>
            <person name="Spiegel L."/>
            <person name="Nascimento L."/>
            <person name="Huang E."/>
            <person name="Preston R."/>
            <person name="Zutavern T."/>
            <person name="Palmer L."/>
            <person name="O'Shaughnessy A."/>
            <person name="Dike S."/>
            <person name="McCombie W.R."/>
            <person name="Minx P."/>
            <person name="Cordum H."/>
            <person name="Wilson R."/>
            <person name="Jin W."/>
            <person name="Lee H.R."/>
            <person name="Jiang J."/>
            <person name="Jackson S."/>
        </authorList>
    </citation>
    <scope>NUCLEOTIDE SEQUENCE [LARGE SCALE GENOMIC DNA]</scope>
</reference>
<evidence type="ECO:0000313" key="6">
    <source>
        <dbReference type="EMBL" id="ABF99119.1"/>
    </source>
</evidence>
<evidence type="ECO:0000256" key="2">
    <source>
        <dbReference type="ARBA" id="ARBA00022737"/>
    </source>
</evidence>
<dbReference type="PANTHER" id="PTHR24136:SF37">
    <property type="entry name" value="OS01G0942900 PROTEIN"/>
    <property type="match status" value="1"/>
</dbReference>
<feature type="compositionally biased region" description="Low complexity" evidence="4">
    <location>
        <begin position="38"/>
        <end position="48"/>
    </location>
</feature>
<gene>
    <name evidence="6" type="ordered locus">LOC_Os03g56360</name>
</gene>
<evidence type="ECO:0000256" key="3">
    <source>
        <dbReference type="ARBA" id="ARBA00023043"/>
    </source>
</evidence>
<dbReference type="PANTHER" id="PTHR24136">
    <property type="entry name" value="SOWAH (DROSOPHILA) HOMOLOG"/>
    <property type="match status" value="1"/>
</dbReference>
<dbReference type="InterPro" id="IPR004332">
    <property type="entry name" value="Transposase_MuDR"/>
</dbReference>
<dbReference type="EMBL" id="DP000009">
    <property type="protein sequence ID" value="ABF99119.1"/>
    <property type="molecule type" value="Genomic_DNA"/>
</dbReference>
<sequence>MTMDADEDGRCRRRTGVGAGDDGLTTAAPGGEDDDKQTTGSLQTSSSQMEKHEVVCGDNARLKEEGATVDNMDPSRPFLYLEKFDQKKMDEWVKIKSVWAAKNVKNDIMTDPTPQLLFRHGASANVRTVGNAGTEDLLPLHIAVENTCMHKYLEDNLSPTQYNEDYVYKLIHLLCLPEMPVFISNLAVIYPEILLPQLQKIFLDTTRLLAEKTDNLVDELWNYMKDGKLVQSAVLLLTAQKQFRKVKPEGFHVIVQRLCCAPQTREKGDTGEAQKQLEEKGARFNCSLQLVSIISLAGEVLDKYIQAHSEEQDPPHCRLLVLQTHCQRAALMTERFLTGNYISKNVPLLPLLHGYVDSTKAVTEMSSMHSVEEKLTDLLALSCCLSKAVRKGALIGWDPTYTRRSFLPYWRSALGPRGPSQEAVEVKSIVESGQYWGSSMIPGYNRKIWLMDKIPQIQSRRRSRRLEEEPALSLEPEIDHAVESVFVVAPDGVVEPVPAGGFAPASSDIDWDSLEILARDDDEGRLDIVGDETFYELLGLRAEDQAAEEARQAATQGGAPEGGADAGGVAPGAAAAGGVAAARATDDIAGAAIPVHDEVPRERVMAYDPNKPSMKAGTVYPNMKEFRLAMRQYAINAEFELKLVKTDPERYIGGCKVEDCPWHIVGHKLPNQKTVMVTVLTDLHTCTSSSRRRTTTATAKWVASKAVPLLRKNPGREKAMVELYGTCEESFHMLYRWRAEVLRTSPGSVIEIDTVERECFWHLMKNFVKRFGGDVHSHMYPAARAYRVEIWQRHMKEVIQACSDVLPWLETYHPLKWMRSGFNPAIKCDYITNNLAESFNNWIKDYKASKVGRGSQGGTLPNMGILQKFLVPKDQLCRQYWKKAQEESQEADYQH</sequence>
<evidence type="ECO:0000256" key="1">
    <source>
        <dbReference type="ARBA" id="ARBA00005949"/>
    </source>
</evidence>
<feature type="domain" description="Transposase MuDR plant" evidence="5">
    <location>
        <begin position="614"/>
        <end position="677"/>
    </location>
</feature>
<reference evidence="6" key="2">
    <citation type="submission" date="2006-06" db="EMBL/GenBank/DDBJ databases">
        <authorList>
            <person name="Buell R."/>
            <person name="Wing R.A."/>
            <person name="McCombie W.A."/>
            <person name="Ouyang S."/>
        </authorList>
    </citation>
    <scope>NUCLEOTIDE SEQUENCE</scope>
</reference>
<evidence type="ECO:0000259" key="5">
    <source>
        <dbReference type="Pfam" id="PF03108"/>
    </source>
</evidence>
<comment type="similarity">
    <text evidence="1">Belongs to the ankyrin SOCS box (ASB) family.</text>
</comment>
<proteinExistence type="inferred from homology"/>
<evidence type="ECO:0000256" key="4">
    <source>
        <dbReference type="SAM" id="MobiDB-lite"/>
    </source>
</evidence>
<accession>Q10DZ1</accession>
<name>Q10DZ1_ORYSJ</name>
<keyword evidence="2" id="KW-0677">Repeat</keyword>
<dbReference type="Pfam" id="PF03108">
    <property type="entry name" value="DBD_Tnp_Mut"/>
    <property type="match status" value="1"/>
</dbReference>
<feature type="region of interest" description="Disordered" evidence="4">
    <location>
        <begin position="1"/>
        <end position="54"/>
    </location>
</feature>
<organism evidence="6">
    <name type="scientific">Oryza sativa subsp. japonica</name>
    <name type="common">Rice</name>
    <dbReference type="NCBI Taxonomy" id="39947"/>
    <lineage>
        <taxon>Eukaryota</taxon>
        <taxon>Viridiplantae</taxon>
        <taxon>Streptophyta</taxon>
        <taxon>Embryophyta</taxon>
        <taxon>Tracheophyta</taxon>
        <taxon>Spermatophyta</taxon>
        <taxon>Magnoliopsida</taxon>
        <taxon>Liliopsida</taxon>
        <taxon>Poales</taxon>
        <taxon>Poaceae</taxon>
        <taxon>BOP clade</taxon>
        <taxon>Oryzoideae</taxon>
        <taxon>Oryzeae</taxon>
        <taxon>Oryzinae</taxon>
        <taxon>Oryza</taxon>
        <taxon>Oryza sativa</taxon>
    </lineage>
</organism>
<protein>
    <submittedName>
        <fullName evidence="6">Transposon protein, putative, Mutator sub-class</fullName>
    </submittedName>
</protein>
<keyword evidence="3" id="KW-0040">ANK repeat</keyword>